<dbReference type="Proteomes" id="UP000694850">
    <property type="component" value="Unplaced"/>
</dbReference>
<reference evidence="2" key="1">
    <citation type="submission" date="2025-08" db="UniProtKB">
        <authorList>
            <consortium name="RefSeq"/>
        </authorList>
    </citation>
    <scope>IDENTIFICATION</scope>
</reference>
<evidence type="ECO:0000313" key="2">
    <source>
        <dbReference type="RefSeq" id="XP_042638743.1"/>
    </source>
</evidence>
<dbReference type="RefSeq" id="XP_042638743.1">
    <property type="nucleotide sequence ID" value="XM_042782809.1"/>
</dbReference>
<proteinExistence type="predicted"/>
<accession>A0AC54ZDW5</accession>
<sequence>MNTVSTYVIIKKCLFSQIGIGIIANNFLLLFRIITLLHGKPKTTDLTTSHLALIHIIMLLNAVFLVSPDVFESLNFRNDVKCKVFFYIGRVMRGLSICTTCLLSVLQAITISLNTSWLVKFKHKSTSFIFSLLFFFWFFCLIFGSNIIFYTMASSNVTQRNVLIVSKYCSLSSMKAIIWRLIFILTTSRDVFFVGIMLLASVYMVILLSRHQRQSQYLHSSSLSARVSPEQRATQTILLLVSSFVVMYWVDFIISSSSLVLWVYDPVIFDIQSFVVNIYATVSPFVLMNQMEKEMKKVSNYIAMKNGFYL</sequence>
<evidence type="ECO:0000313" key="1">
    <source>
        <dbReference type="Proteomes" id="UP000694850"/>
    </source>
</evidence>
<keyword evidence="1" id="KW-1185">Reference proteome</keyword>
<name>A0AC54ZDW5_ORYAF</name>
<protein>
    <submittedName>
        <fullName evidence="2">Vomeronasal receptor-like protein 4</fullName>
    </submittedName>
</protein>
<gene>
    <name evidence="2" type="primary">LOC122151473</name>
</gene>
<organism evidence="1 2">
    <name type="scientific">Orycteropus afer afer</name>
    <dbReference type="NCBI Taxonomy" id="1230840"/>
    <lineage>
        <taxon>Eukaryota</taxon>
        <taxon>Metazoa</taxon>
        <taxon>Chordata</taxon>
        <taxon>Craniata</taxon>
        <taxon>Vertebrata</taxon>
        <taxon>Euteleostomi</taxon>
        <taxon>Mammalia</taxon>
        <taxon>Eutheria</taxon>
        <taxon>Afrotheria</taxon>
        <taxon>Tubulidentata</taxon>
        <taxon>Orycteropodidae</taxon>
        <taxon>Orycteropus</taxon>
    </lineage>
</organism>